<dbReference type="Proteomes" id="UP000324800">
    <property type="component" value="Unassembled WGS sequence"/>
</dbReference>
<organism evidence="1 2">
    <name type="scientific">Streblomastix strix</name>
    <dbReference type="NCBI Taxonomy" id="222440"/>
    <lineage>
        <taxon>Eukaryota</taxon>
        <taxon>Metamonada</taxon>
        <taxon>Preaxostyla</taxon>
        <taxon>Oxymonadida</taxon>
        <taxon>Streblomastigidae</taxon>
        <taxon>Streblomastix</taxon>
    </lineage>
</organism>
<reference evidence="1 2" key="1">
    <citation type="submission" date="2019-03" db="EMBL/GenBank/DDBJ databases">
        <title>Single cell metagenomics reveals metabolic interactions within the superorganism composed of flagellate Streblomastix strix and complex community of Bacteroidetes bacteria on its surface.</title>
        <authorList>
            <person name="Treitli S.C."/>
            <person name="Kolisko M."/>
            <person name="Husnik F."/>
            <person name="Keeling P."/>
            <person name="Hampl V."/>
        </authorList>
    </citation>
    <scope>NUCLEOTIDE SEQUENCE [LARGE SCALE GENOMIC DNA]</scope>
    <source>
        <strain evidence="1">ST1C</strain>
    </source>
</reference>
<name>A0A5J4T9C2_9EUKA</name>
<protein>
    <submittedName>
        <fullName evidence="1">Uncharacterized protein</fullName>
    </submittedName>
</protein>
<feature type="non-terminal residue" evidence="1">
    <location>
        <position position="59"/>
    </location>
</feature>
<evidence type="ECO:0000313" key="1">
    <source>
        <dbReference type="EMBL" id="KAA6354984.1"/>
    </source>
</evidence>
<dbReference type="AlphaFoldDB" id="A0A5J4T9C2"/>
<dbReference type="EMBL" id="SNRW01035373">
    <property type="protein sequence ID" value="KAA6354984.1"/>
    <property type="molecule type" value="Genomic_DNA"/>
</dbReference>
<accession>A0A5J4T9C2</accession>
<sequence>AYLASVTDRNADRQFIAPGGNVDYVAVNGYEERIQEQMSQSGGGITAVQEAMQQLRQLQ</sequence>
<proteinExistence type="predicted"/>
<comment type="caution">
    <text evidence="1">The sequence shown here is derived from an EMBL/GenBank/DDBJ whole genome shotgun (WGS) entry which is preliminary data.</text>
</comment>
<feature type="non-terminal residue" evidence="1">
    <location>
        <position position="1"/>
    </location>
</feature>
<evidence type="ECO:0000313" key="2">
    <source>
        <dbReference type="Proteomes" id="UP000324800"/>
    </source>
</evidence>
<gene>
    <name evidence="1" type="ORF">EZS28_049489</name>
</gene>